<dbReference type="PROSITE" id="PS50892">
    <property type="entry name" value="V_SNARE"/>
    <property type="match status" value="1"/>
</dbReference>
<comment type="caution">
    <text evidence="6">The sequence shown here is derived from an EMBL/GenBank/DDBJ whole genome shotgun (WGS) entry which is preliminary data.</text>
</comment>
<dbReference type="GO" id="GO:0006893">
    <property type="term" value="P:Golgi to plasma membrane transport"/>
    <property type="evidence" value="ECO:0007669"/>
    <property type="project" value="TreeGrafter"/>
</dbReference>
<gene>
    <name evidence="6" type="ORF">MN116_001413</name>
</gene>
<feature type="compositionally biased region" description="Polar residues" evidence="4">
    <location>
        <begin position="1"/>
        <end position="14"/>
    </location>
</feature>
<dbReference type="CDD" id="cd15873">
    <property type="entry name" value="R-SNARE_STXBP5_6"/>
    <property type="match status" value="1"/>
</dbReference>
<proteinExistence type="predicted"/>
<evidence type="ECO:0000256" key="3">
    <source>
        <dbReference type="PROSITE-ProRule" id="PRU00290"/>
    </source>
</evidence>
<feature type="domain" description="V-SNARE coiled-coil homology" evidence="5">
    <location>
        <begin position="375"/>
        <end position="435"/>
    </location>
</feature>
<dbReference type="PANTHER" id="PTHR10241:SF25">
    <property type="entry name" value="TOMOSYN, ISOFORM C"/>
    <property type="match status" value="1"/>
</dbReference>
<dbReference type="EMBL" id="JALJAT010000001">
    <property type="protein sequence ID" value="KAK4476201.1"/>
    <property type="molecule type" value="Genomic_DNA"/>
</dbReference>
<dbReference type="GO" id="GO:0005886">
    <property type="term" value="C:plasma membrane"/>
    <property type="evidence" value="ECO:0007669"/>
    <property type="project" value="TreeGrafter"/>
</dbReference>
<keyword evidence="3" id="KW-0175">Coiled coil</keyword>
<dbReference type="GO" id="GO:0031201">
    <property type="term" value="C:SNARE complex"/>
    <property type="evidence" value="ECO:0007669"/>
    <property type="project" value="TreeGrafter"/>
</dbReference>
<dbReference type="Gene3D" id="1.20.5.110">
    <property type="match status" value="1"/>
</dbReference>
<dbReference type="InterPro" id="IPR042855">
    <property type="entry name" value="V_SNARE_CC"/>
</dbReference>
<dbReference type="GO" id="GO:0045159">
    <property type="term" value="F:myosin II binding"/>
    <property type="evidence" value="ECO:0007669"/>
    <property type="project" value="TreeGrafter"/>
</dbReference>
<keyword evidence="2" id="KW-0963">Cytoplasm</keyword>
<dbReference type="Proteomes" id="UP001292079">
    <property type="component" value="Unassembled WGS sequence"/>
</dbReference>
<evidence type="ECO:0000313" key="6">
    <source>
        <dbReference type="EMBL" id="KAK4476201.1"/>
    </source>
</evidence>
<sequence>MEKCSELSQFSHPGSLSASSSSLDNLNCETIKTIVFSEWSFPKQVSLYRLRGDVVHISLLDNTGDILPSPSERWDDSSVFKGSNASELSKQASLLSSSSVCSGGTPAPASIDTYSMTDTGLKSSGSGNNGARSLKESVFRQNTVTAHTSSASAHSSTIISNNMSGGGASTSQSNITTVLEYPLNSKGFIDCDRQLLVLCSEKQARVVALPSQTCLYKVKITETSQVVRATVQRFRPLHNSGISASSSFLSCYLANGHFVAFSLPSLRLLMDVDYLPYGECVSRSFAFGQYGQAVYLVSPSELAKITWASDVCANLRDMQSEIFLPSNMPEPPKKNFFKNLLSGTLISSLDRDELFGEASSGKGTPGATTLLPSARTEKLSSQASTATNEIARARVAAIERGERLQQLDLQTQEMADQAKGFGRSAAILAAKYEKKDKRWGFPF</sequence>
<dbReference type="AlphaFoldDB" id="A0AAE2D9C9"/>
<keyword evidence="7" id="KW-1185">Reference proteome</keyword>
<reference evidence="6" key="1">
    <citation type="submission" date="2022-04" db="EMBL/GenBank/DDBJ databases">
        <authorList>
            <person name="Xu L."/>
            <person name="Lv Z."/>
        </authorList>
    </citation>
    <scope>NUCLEOTIDE SEQUENCE</scope>
    <source>
        <strain evidence="6">LV_2022a</strain>
    </source>
</reference>
<evidence type="ECO:0000313" key="7">
    <source>
        <dbReference type="Proteomes" id="UP001292079"/>
    </source>
</evidence>
<evidence type="ECO:0000259" key="5">
    <source>
        <dbReference type="PROSITE" id="PS50892"/>
    </source>
</evidence>
<evidence type="ECO:0000256" key="2">
    <source>
        <dbReference type="ARBA" id="ARBA00022490"/>
    </source>
</evidence>
<dbReference type="GO" id="GO:0019905">
    <property type="term" value="F:syntaxin binding"/>
    <property type="evidence" value="ECO:0007669"/>
    <property type="project" value="TreeGrafter"/>
</dbReference>
<protein>
    <recommendedName>
        <fullName evidence="5">V-SNARE coiled-coil homology domain-containing protein</fullName>
    </recommendedName>
</protein>
<dbReference type="GO" id="GO:0005096">
    <property type="term" value="F:GTPase activator activity"/>
    <property type="evidence" value="ECO:0007669"/>
    <property type="project" value="TreeGrafter"/>
</dbReference>
<dbReference type="SUPFAM" id="SSF58038">
    <property type="entry name" value="SNARE fusion complex"/>
    <property type="match status" value="1"/>
</dbReference>
<evidence type="ECO:0000256" key="4">
    <source>
        <dbReference type="SAM" id="MobiDB-lite"/>
    </source>
</evidence>
<feature type="region of interest" description="Disordered" evidence="4">
    <location>
        <begin position="1"/>
        <end position="22"/>
    </location>
</feature>
<evidence type="ECO:0000256" key="1">
    <source>
        <dbReference type="ARBA" id="ARBA00004496"/>
    </source>
</evidence>
<accession>A0AAE2D9C9</accession>
<name>A0AAE2D9C9_SCHME</name>
<comment type="subcellular location">
    <subcellularLocation>
        <location evidence="1">Cytoplasm</location>
    </subcellularLocation>
</comment>
<reference evidence="6" key="2">
    <citation type="journal article" date="2023" name="Infect Dis Poverty">
        <title>Chromosome-scale genome of the human blood fluke Schistosoma mekongi and its implications for public health.</title>
        <authorList>
            <person name="Zhou M."/>
            <person name="Xu L."/>
            <person name="Xu D."/>
            <person name="Chen W."/>
            <person name="Khan J."/>
            <person name="Hu Y."/>
            <person name="Huang H."/>
            <person name="Wei H."/>
            <person name="Zhang Y."/>
            <person name="Chusongsang P."/>
            <person name="Tanasarnprasert K."/>
            <person name="Hu X."/>
            <person name="Limpanont Y."/>
            <person name="Lv Z."/>
        </authorList>
    </citation>
    <scope>NUCLEOTIDE SEQUENCE</scope>
    <source>
        <strain evidence="6">LV_2022a</strain>
    </source>
</reference>
<organism evidence="6 7">
    <name type="scientific">Schistosoma mekongi</name>
    <name type="common">Parasitic worm</name>
    <dbReference type="NCBI Taxonomy" id="38744"/>
    <lineage>
        <taxon>Eukaryota</taxon>
        <taxon>Metazoa</taxon>
        <taxon>Spiralia</taxon>
        <taxon>Lophotrochozoa</taxon>
        <taxon>Platyhelminthes</taxon>
        <taxon>Trematoda</taxon>
        <taxon>Digenea</taxon>
        <taxon>Strigeidida</taxon>
        <taxon>Schistosomatoidea</taxon>
        <taxon>Schistosomatidae</taxon>
        <taxon>Schistosoma</taxon>
    </lineage>
</organism>
<dbReference type="GO" id="GO:0006887">
    <property type="term" value="P:exocytosis"/>
    <property type="evidence" value="ECO:0007669"/>
    <property type="project" value="TreeGrafter"/>
</dbReference>
<dbReference type="PANTHER" id="PTHR10241">
    <property type="entry name" value="LETHAL 2 GIANT LARVAE PROTEIN"/>
    <property type="match status" value="1"/>
</dbReference>